<dbReference type="HOGENOM" id="CLU_023194_7_2_5"/>
<accession>A0A0E1WXI9</accession>
<dbReference type="Gene3D" id="3.40.50.720">
    <property type="entry name" value="NAD(P)-binding Rossmann-like Domain"/>
    <property type="match status" value="1"/>
</dbReference>
<dbReference type="SUPFAM" id="SSF51735">
    <property type="entry name" value="NAD(P)-binding Rossmann-fold domains"/>
    <property type="match status" value="1"/>
</dbReference>
<evidence type="ECO:0000313" key="5">
    <source>
        <dbReference type="EMBL" id="EEZ29473.1"/>
    </source>
</evidence>
<dbReference type="Gene3D" id="3.30.360.10">
    <property type="entry name" value="Dihydrodipicolinate Reductase, domain 2"/>
    <property type="match status" value="1"/>
</dbReference>
<organism evidence="5">
    <name type="scientific">Brucella pinnipedialis M292/94/1</name>
    <dbReference type="NCBI Taxonomy" id="520462"/>
    <lineage>
        <taxon>Bacteria</taxon>
        <taxon>Pseudomonadati</taxon>
        <taxon>Pseudomonadota</taxon>
        <taxon>Alphaproteobacteria</taxon>
        <taxon>Hyphomicrobiales</taxon>
        <taxon>Brucellaceae</taxon>
        <taxon>Brucella/Ochrobactrum group</taxon>
        <taxon>Brucella</taxon>
    </lineage>
</organism>
<dbReference type="InterPro" id="IPR000683">
    <property type="entry name" value="Gfo/Idh/MocA-like_OxRdtase_N"/>
</dbReference>
<dbReference type="GO" id="GO:0000166">
    <property type="term" value="F:nucleotide binding"/>
    <property type="evidence" value="ECO:0007669"/>
    <property type="project" value="InterPro"/>
</dbReference>
<evidence type="ECO:0000259" key="3">
    <source>
        <dbReference type="Pfam" id="PF01408"/>
    </source>
</evidence>
<dbReference type="InterPro" id="IPR036291">
    <property type="entry name" value="NAD(P)-bd_dom_sf"/>
</dbReference>
<dbReference type="PANTHER" id="PTHR22604">
    <property type="entry name" value="OXIDOREDUCTASES"/>
    <property type="match status" value="1"/>
</dbReference>
<dbReference type="InterPro" id="IPR050984">
    <property type="entry name" value="Gfo/Idh/MocA_domain"/>
</dbReference>
<dbReference type="Pfam" id="PF22725">
    <property type="entry name" value="GFO_IDH_MocA_C3"/>
    <property type="match status" value="1"/>
</dbReference>
<dbReference type="RefSeq" id="WP_004681295.1">
    <property type="nucleotide sequence ID" value="NZ_EQ999534.1"/>
</dbReference>
<protein>
    <submittedName>
        <fullName evidence="5">Oxidoreductase domain-containing protein</fullName>
    </submittedName>
</protein>
<name>A0A0E1WXI9_9HYPH</name>
<dbReference type="EMBL" id="EQ999534">
    <property type="protein sequence ID" value="EEZ29473.1"/>
    <property type="molecule type" value="Genomic_DNA"/>
</dbReference>
<proteinExistence type="inferred from homology"/>
<keyword evidence="2" id="KW-0560">Oxidoreductase</keyword>
<feature type="domain" description="GFO/IDH/MocA-like oxidoreductase" evidence="4">
    <location>
        <begin position="138"/>
        <end position="252"/>
    </location>
</feature>
<dbReference type="GO" id="GO:0016491">
    <property type="term" value="F:oxidoreductase activity"/>
    <property type="evidence" value="ECO:0007669"/>
    <property type="project" value="UniProtKB-KW"/>
</dbReference>
<reference evidence="5" key="1">
    <citation type="submission" date="2009-01" db="EMBL/GenBank/DDBJ databases">
        <title>The Genome Sequence of Brucella pinnipedialis M292/94/1.</title>
        <authorList>
            <consortium name="The Broad Institute Genome Sequencing Platform"/>
            <person name="Ward D."/>
            <person name="Young S.K."/>
            <person name="Kodira C.D."/>
            <person name="Zeng Q."/>
            <person name="Koehrsen M."/>
            <person name="Alvarado L."/>
            <person name="Berlin A."/>
            <person name="Borenstein D."/>
            <person name="Chen Z."/>
            <person name="Engels R."/>
            <person name="Freedman E."/>
            <person name="Gellesch M."/>
            <person name="Goldberg J."/>
            <person name="Griggs A."/>
            <person name="Gujja S."/>
            <person name="Heiman D."/>
            <person name="Hepburn T."/>
            <person name="Howarth C."/>
            <person name="Jen D."/>
            <person name="Larson L."/>
            <person name="Lewis B."/>
            <person name="Mehta T."/>
            <person name="Park D."/>
            <person name="Pearson M."/>
            <person name="Roberts A."/>
            <person name="Saif S."/>
            <person name="Shea T."/>
            <person name="Shenoy N."/>
            <person name="Sisk P."/>
            <person name="Stolte C."/>
            <person name="Sykes S."/>
            <person name="Walk T."/>
            <person name="White J."/>
            <person name="Yandava C."/>
            <person name="Whatmore A.M."/>
            <person name="Perrett L.L."/>
            <person name="O'Callaghan D."/>
            <person name="Nusbaum C."/>
            <person name="Galagan J."/>
            <person name="Birren B."/>
        </authorList>
    </citation>
    <scope>NUCLEOTIDE SEQUENCE [LARGE SCALE GENOMIC DNA]</scope>
    <source>
        <strain evidence="5">M292/94/1</strain>
    </source>
</reference>
<dbReference type="AlphaFoldDB" id="A0A0E1WXI9"/>
<evidence type="ECO:0000259" key="4">
    <source>
        <dbReference type="Pfam" id="PF22725"/>
    </source>
</evidence>
<dbReference type="GeneID" id="55591841"/>
<evidence type="ECO:0000256" key="1">
    <source>
        <dbReference type="ARBA" id="ARBA00010928"/>
    </source>
</evidence>
<dbReference type="PANTHER" id="PTHR22604:SF105">
    <property type="entry name" value="TRANS-1,2-DIHYDROBENZENE-1,2-DIOL DEHYDROGENASE"/>
    <property type="match status" value="1"/>
</dbReference>
<gene>
    <name evidence="5" type="ORF">BALG_02826</name>
</gene>
<dbReference type="Proteomes" id="UP000004659">
    <property type="component" value="Unassembled WGS sequence"/>
</dbReference>
<dbReference type="Pfam" id="PF01408">
    <property type="entry name" value="GFO_IDH_MocA"/>
    <property type="match status" value="1"/>
</dbReference>
<dbReference type="InterPro" id="IPR055170">
    <property type="entry name" value="GFO_IDH_MocA-like_dom"/>
</dbReference>
<comment type="similarity">
    <text evidence="1">Belongs to the Gfo/Idh/MocA family.</text>
</comment>
<dbReference type="SUPFAM" id="SSF55347">
    <property type="entry name" value="Glyceraldehyde-3-phosphate dehydrogenase-like, C-terminal domain"/>
    <property type="match status" value="1"/>
</dbReference>
<sequence>MTQNERIGGDFRWGIWGTDMIASSFAADIAASAGMRVVAVCSHTTQTAQAFCRHIGINKAFGNPHAFLADPEIDAVYIASPNMLHVEQALDAIMAGKACLIEKPLSLDPEGARQIETASKARNIFAMEAMWTRFLPAVQAVKHAIDASRIGTVTHIEADLSYSRAYDPESRFFSPALGGGAAFDLGVYPLSLALYFLGLPEKVDGHCQRAASGVDLRSEFNLGWPSATAWISCGFDRDGENRMLIEGTDGAILIHPPFLKAQRLTFFSRSALHSPFGPKNSKGRIGNIINRLPLPGRTIETHAFAGNGLQFQAQAVRDAIRRGEISTPIMPLAQSAAVADIISRVLVSG</sequence>
<feature type="domain" description="Gfo/Idh/MocA-like oxidoreductase N-terminal" evidence="3">
    <location>
        <begin position="11"/>
        <end position="122"/>
    </location>
</feature>
<evidence type="ECO:0000256" key="2">
    <source>
        <dbReference type="ARBA" id="ARBA00023002"/>
    </source>
</evidence>